<dbReference type="CDD" id="cd06438">
    <property type="entry name" value="EpsO_like"/>
    <property type="match status" value="1"/>
</dbReference>
<protein>
    <submittedName>
        <fullName evidence="2">Glycosyltransferase family 2 protein</fullName>
    </submittedName>
</protein>
<feature type="transmembrane region" description="Helical" evidence="1">
    <location>
        <begin position="295"/>
        <end position="326"/>
    </location>
</feature>
<dbReference type="PANTHER" id="PTHR48090:SF6">
    <property type="entry name" value="SLR5056 PROTEIN"/>
    <property type="match status" value="1"/>
</dbReference>
<dbReference type="Gene3D" id="3.90.550.10">
    <property type="entry name" value="Spore Coat Polysaccharide Biosynthesis Protein SpsA, Chain A"/>
    <property type="match status" value="1"/>
</dbReference>
<evidence type="ECO:0000313" key="2">
    <source>
        <dbReference type="EMBL" id="MBE9144869.1"/>
    </source>
</evidence>
<keyword evidence="1" id="KW-0472">Membrane</keyword>
<dbReference type="Proteomes" id="UP000640725">
    <property type="component" value="Unassembled WGS sequence"/>
</dbReference>
<keyword evidence="1" id="KW-0812">Transmembrane</keyword>
<dbReference type="EMBL" id="JADEWU010000041">
    <property type="protein sequence ID" value="MBE9144869.1"/>
    <property type="molecule type" value="Genomic_DNA"/>
</dbReference>
<evidence type="ECO:0000313" key="3">
    <source>
        <dbReference type="Proteomes" id="UP000640725"/>
    </source>
</evidence>
<organism evidence="2 3">
    <name type="scientific">Planktothrix mougeotii LEGE 06226</name>
    <dbReference type="NCBI Taxonomy" id="1828728"/>
    <lineage>
        <taxon>Bacteria</taxon>
        <taxon>Bacillati</taxon>
        <taxon>Cyanobacteriota</taxon>
        <taxon>Cyanophyceae</taxon>
        <taxon>Oscillatoriophycideae</taxon>
        <taxon>Oscillatoriales</taxon>
        <taxon>Microcoleaceae</taxon>
        <taxon>Planktothrix</taxon>
    </lineage>
</organism>
<dbReference type="InterPro" id="IPR050256">
    <property type="entry name" value="Glycosyltransferase_2"/>
</dbReference>
<proteinExistence type="predicted"/>
<dbReference type="RefSeq" id="WP_193870364.1">
    <property type="nucleotide sequence ID" value="NZ_JADEWU010000041.1"/>
</dbReference>
<feature type="transmembrane region" description="Helical" evidence="1">
    <location>
        <begin position="365"/>
        <end position="382"/>
    </location>
</feature>
<accession>A0ABR9UH39</accession>
<dbReference type="SUPFAM" id="SSF53448">
    <property type="entry name" value="Nucleotide-diphospho-sugar transferases"/>
    <property type="match status" value="1"/>
</dbReference>
<feature type="transmembrane region" description="Helical" evidence="1">
    <location>
        <begin position="6"/>
        <end position="27"/>
    </location>
</feature>
<keyword evidence="1" id="KW-1133">Transmembrane helix</keyword>
<evidence type="ECO:0000256" key="1">
    <source>
        <dbReference type="SAM" id="Phobius"/>
    </source>
</evidence>
<reference evidence="2 3" key="1">
    <citation type="submission" date="2020-10" db="EMBL/GenBank/DDBJ databases">
        <authorList>
            <person name="Castelo-Branco R."/>
            <person name="Eusebio N."/>
            <person name="Adriana R."/>
            <person name="Vieira A."/>
            <person name="Brugerolle De Fraissinette N."/>
            <person name="Rezende De Castro R."/>
            <person name="Schneider M.P."/>
            <person name="Vasconcelos V."/>
            <person name="Leao P.N."/>
        </authorList>
    </citation>
    <scope>NUCLEOTIDE SEQUENCE [LARGE SCALE GENOMIC DNA]</scope>
    <source>
        <strain evidence="2 3">LEGE 06226</strain>
    </source>
</reference>
<feature type="transmembrane region" description="Helical" evidence="1">
    <location>
        <begin position="332"/>
        <end position="353"/>
    </location>
</feature>
<dbReference type="Pfam" id="PF13641">
    <property type="entry name" value="Glyco_tranf_2_3"/>
    <property type="match status" value="1"/>
</dbReference>
<sequence length="403" mass="44122">MSLTTQLIIGLTIIAVALGIPVSVFFLECLAALMQKHSSPQDGENFISKVSILIPAHNEALGIEGTLKAILPQVDSPRRIIVIADNCTDETAAIARQMGTTVLERQDLDDRGKGYALDYGLKFLTQDPPDVVVMIDADCHAEPGTIAKIAQLAMVKQRPVQSTYLMETPQNPTPKDSISAFAFLVKNWVRPKGLARLGFPCLLTGTGMAFPWSVICQVSLASSNLVEDMQLGIDLALSGASPLFCEDAKTLGILPAQETAAKTQRTRWEHGHLNTLLTQVPCLISASFRQQRLDLLAIALDLCVPPLALLVLLWTAALIASVLMAVFNISMFPLQCLALEGTLLLVAILLTWFNFGRSILSLKTLLSIPVYILWKLPMYFGFLKKPQQEWVRTQRDTISSSEP</sequence>
<keyword evidence="3" id="KW-1185">Reference proteome</keyword>
<dbReference type="InterPro" id="IPR029044">
    <property type="entry name" value="Nucleotide-diphossugar_trans"/>
</dbReference>
<comment type="caution">
    <text evidence="2">The sequence shown here is derived from an EMBL/GenBank/DDBJ whole genome shotgun (WGS) entry which is preliminary data.</text>
</comment>
<gene>
    <name evidence="2" type="ORF">IQ236_16835</name>
</gene>
<name>A0ABR9UH39_9CYAN</name>
<dbReference type="PANTHER" id="PTHR48090">
    <property type="entry name" value="UNDECAPRENYL-PHOSPHATE 4-DEOXY-4-FORMAMIDO-L-ARABINOSE TRANSFERASE-RELATED"/>
    <property type="match status" value="1"/>
</dbReference>